<gene>
    <name evidence="19" type="ORF">OFUS_LOCUS11067</name>
</gene>
<evidence type="ECO:0000256" key="12">
    <source>
        <dbReference type="ARBA" id="ARBA00044251"/>
    </source>
</evidence>
<dbReference type="GO" id="GO:0004818">
    <property type="term" value="F:glutamate-tRNA ligase activity"/>
    <property type="evidence" value="ECO:0007669"/>
    <property type="project" value="UniProtKB-EC"/>
</dbReference>
<evidence type="ECO:0000313" key="19">
    <source>
        <dbReference type="EMBL" id="CAH1784948.1"/>
    </source>
</evidence>
<dbReference type="EC" id="6.1.1.24" evidence="10"/>
<sequence length="578" mass="66278">MRGTTLLKCSNALISAHKLGRHYVNQYALPNLLSRGILVTHQNQRQRSACFTCGNIHRIGNRNNTANLYNSSKIHTSCSRQNSDNGPVRVRFAPSPTGMLHIGGLRTAVYNFLLARKKGGEFILRIEDTDRSRFVPGAVEMLTESLKWAGIHPDEGPGIGGNYGPYVQSERLDIYQENIKTLLENGSAYRCFCTPKRLELLRKEHTRRKEIPKYDNRCRHISDATIQEKLDAKTPHVIRFKLAECVDSWHDVVLGPRSVELWKHEGDPVLMKSDGFPTYHLANVIDDHAMSITHVLRGEEWYISTPKHLQLYKAFGWDPPEYAHLPLLLNSDGSKLSKRNADVDVESYKKKDIFPMALINFITSMGGGFTEQHEGMWSLDELIQRFDITKLNSHSCKVDFERLQIFNRFELHRHLESPSERMNLVASVRSKLATKYPNEIARTLSAEEIIRIVKWAKDRIHTLDDLIGQSYSYIWARPLLTLKDIINETECDEKTVMTVLKNTLSTIRESQFDAETLNSLLRQQGKMLKEDVKFKDFMKILRTSLTGSKEGPPVAEVMLILEKKETCLRLDYKRLQSA</sequence>
<evidence type="ECO:0000256" key="4">
    <source>
        <dbReference type="ARBA" id="ARBA00022598"/>
    </source>
</evidence>
<evidence type="ECO:0000313" key="20">
    <source>
        <dbReference type="Proteomes" id="UP000749559"/>
    </source>
</evidence>
<evidence type="ECO:0000256" key="6">
    <source>
        <dbReference type="ARBA" id="ARBA00022840"/>
    </source>
</evidence>
<dbReference type="GO" id="GO:0000049">
    <property type="term" value="F:tRNA binding"/>
    <property type="evidence" value="ECO:0007669"/>
    <property type="project" value="InterPro"/>
</dbReference>
<evidence type="ECO:0000256" key="10">
    <source>
        <dbReference type="ARBA" id="ARBA00044054"/>
    </source>
</evidence>
<evidence type="ECO:0000256" key="16">
    <source>
        <dbReference type="ARBA" id="ARBA00047689"/>
    </source>
</evidence>
<dbReference type="InterPro" id="IPR033910">
    <property type="entry name" value="GluRS_core"/>
</dbReference>
<accession>A0A8J1T4N1</accession>
<dbReference type="NCBIfam" id="TIGR00464">
    <property type="entry name" value="gltX_bact"/>
    <property type="match status" value="1"/>
</dbReference>
<dbReference type="HAMAP" id="MF_00022">
    <property type="entry name" value="Glu_tRNA_synth_type1"/>
    <property type="match status" value="1"/>
</dbReference>
<dbReference type="GO" id="GO:0006424">
    <property type="term" value="P:glutamyl-tRNA aminoacylation"/>
    <property type="evidence" value="ECO:0007669"/>
    <property type="project" value="InterPro"/>
</dbReference>
<dbReference type="CDD" id="cd00808">
    <property type="entry name" value="GluRS_core"/>
    <property type="match status" value="1"/>
</dbReference>
<dbReference type="PANTHER" id="PTHR43311:SF2">
    <property type="entry name" value="GLUTAMATE--TRNA LIGASE, MITOCHONDRIAL-RELATED"/>
    <property type="match status" value="1"/>
</dbReference>
<keyword evidence="4" id="KW-0436">Ligase</keyword>
<dbReference type="FunFam" id="3.40.50.620:FF:000045">
    <property type="entry name" value="Glutamate--tRNA ligase, mitochondrial"/>
    <property type="match status" value="1"/>
</dbReference>
<dbReference type="PANTHER" id="PTHR43311">
    <property type="entry name" value="GLUTAMATE--TRNA LIGASE"/>
    <property type="match status" value="1"/>
</dbReference>
<comment type="caution">
    <text evidence="19">The sequence shown here is derived from an EMBL/GenBank/DDBJ whole genome shotgun (WGS) entry which is preliminary data.</text>
</comment>
<dbReference type="InterPro" id="IPR000924">
    <property type="entry name" value="Glu/Gln-tRNA-synth"/>
</dbReference>
<comment type="catalytic activity">
    <reaction evidence="15">
        <text>tRNA(Glx) + L-glutamate + ATP = L-glutamyl-tRNA(Glx) + AMP + diphosphate</text>
        <dbReference type="Rhea" id="RHEA:18397"/>
        <dbReference type="Rhea" id="RHEA-COMP:9713"/>
        <dbReference type="Rhea" id="RHEA-COMP:9716"/>
        <dbReference type="ChEBI" id="CHEBI:29985"/>
        <dbReference type="ChEBI" id="CHEBI:30616"/>
        <dbReference type="ChEBI" id="CHEBI:33019"/>
        <dbReference type="ChEBI" id="CHEBI:78442"/>
        <dbReference type="ChEBI" id="CHEBI:78520"/>
        <dbReference type="ChEBI" id="CHEBI:456215"/>
        <dbReference type="EC" id="6.1.1.24"/>
    </reaction>
    <physiologicalReaction direction="left-to-right" evidence="15">
        <dbReference type="Rhea" id="RHEA:18398"/>
    </physiologicalReaction>
</comment>
<dbReference type="OrthoDB" id="428822at2759"/>
<dbReference type="EMBL" id="CAIIXF020000005">
    <property type="protein sequence ID" value="CAH1784948.1"/>
    <property type="molecule type" value="Genomic_DNA"/>
</dbReference>
<evidence type="ECO:0000256" key="8">
    <source>
        <dbReference type="ARBA" id="ARBA00023146"/>
    </source>
</evidence>
<feature type="domain" description="Glutamyl/glutaminyl-tRNA synthetase class Ib catalytic" evidence="17">
    <location>
        <begin position="88"/>
        <end position="404"/>
    </location>
</feature>
<evidence type="ECO:0000256" key="2">
    <source>
        <dbReference type="ARBA" id="ARBA00007894"/>
    </source>
</evidence>
<dbReference type="InterPro" id="IPR020751">
    <property type="entry name" value="aa-tRNA-synth_I_codon-bd_sub2"/>
</dbReference>
<dbReference type="Gene3D" id="1.10.10.350">
    <property type="match status" value="1"/>
</dbReference>
<dbReference type="InterPro" id="IPR008925">
    <property type="entry name" value="aa_tRNA-synth_I_cd-bd_sf"/>
</dbReference>
<dbReference type="InterPro" id="IPR004527">
    <property type="entry name" value="Glu-tRNA-ligase_bac/mito"/>
</dbReference>
<reference evidence="19" key="1">
    <citation type="submission" date="2022-03" db="EMBL/GenBank/DDBJ databases">
        <authorList>
            <person name="Martin C."/>
        </authorList>
    </citation>
    <scope>NUCLEOTIDE SEQUENCE</scope>
</reference>
<dbReference type="SUPFAM" id="SSF52374">
    <property type="entry name" value="Nucleotidylyl transferase"/>
    <property type="match status" value="1"/>
</dbReference>
<dbReference type="AlphaFoldDB" id="A0A8J1T4N1"/>
<dbReference type="GO" id="GO:0005524">
    <property type="term" value="F:ATP binding"/>
    <property type="evidence" value="ECO:0007669"/>
    <property type="project" value="UniProtKB-KW"/>
</dbReference>
<proteinExistence type="inferred from homology"/>
<dbReference type="InterPro" id="IPR049940">
    <property type="entry name" value="GluQ/Sye"/>
</dbReference>
<dbReference type="GO" id="GO:0008270">
    <property type="term" value="F:zinc ion binding"/>
    <property type="evidence" value="ECO:0007669"/>
    <property type="project" value="InterPro"/>
</dbReference>
<evidence type="ECO:0000259" key="17">
    <source>
        <dbReference type="Pfam" id="PF00749"/>
    </source>
</evidence>
<dbReference type="SUPFAM" id="SSF48163">
    <property type="entry name" value="An anticodon-binding domain of class I aminoacyl-tRNA synthetases"/>
    <property type="match status" value="1"/>
</dbReference>
<evidence type="ECO:0000256" key="7">
    <source>
        <dbReference type="ARBA" id="ARBA00022917"/>
    </source>
</evidence>
<comment type="similarity">
    <text evidence="2">Belongs to the class-I aminoacyl-tRNA synthetase family. Glutamate--tRNA ligase type 1 subfamily.</text>
</comment>
<evidence type="ECO:0000256" key="11">
    <source>
        <dbReference type="ARBA" id="ARBA00044142"/>
    </source>
</evidence>
<dbReference type="Pfam" id="PF00749">
    <property type="entry name" value="tRNA-synt_1c"/>
    <property type="match status" value="1"/>
</dbReference>
<dbReference type="EC" id="6.1.1.17" evidence="3"/>
<evidence type="ECO:0000256" key="15">
    <source>
        <dbReference type="ARBA" id="ARBA00047479"/>
    </source>
</evidence>
<dbReference type="InterPro" id="IPR045462">
    <property type="entry name" value="aa-tRNA-synth_I_cd-bd"/>
</dbReference>
<dbReference type="GO" id="GO:0005739">
    <property type="term" value="C:mitochondrion"/>
    <property type="evidence" value="ECO:0007669"/>
    <property type="project" value="UniProtKB-SubCell"/>
</dbReference>
<dbReference type="PRINTS" id="PR00987">
    <property type="entry name" value="TRNASYNTHGLU"/>
</dbReference>
<dbReference type="InterPro" id="IPR020058">
    <property type="entry name" value="Glu/Gln-tRNA-synth_Ib_cat-dom"/>
</dbReference>
<evidence type="ECO:0000256" key="13">
    <source>
        <dbReference type="ARBA" id="ARBA00044313"/>
    </source>
</evidence>
<dbReference type="PROSITE" id="PS00178">
    <property type="entry name" value="AA_TRNA_LIGASE_I"/>
    <property type="match status" value="1"/>
</dbReference>
<keyword evidence="7" id="KW-0648">Protein biosynthesis</keyword>
<evidence type="ECO:0000256" key="5">
    <source>
        <dbReference type="ARBA" id="ARBA00022741"/>
    </source>
</evidence>
<dbReference type="Gene3D" id="3.40.50.620">
    <property type="entry name" value="HUPs"/>
    <property type="match status" value="1"/>
</dbReference>
<dbReference type="InterPro" id="IPR001412">
    <property type="entry name" value="aa-tRNA-synth_I_CS"/>
</dbReference>
<dbReference type="Proteomes" id="UP000749559">
    <property type="component" value="Unassembled WGS sequence"/>
</dbReference>
<keyword evidence="5" id="KW-0547">Nucleotide-binding</keyword>
<protein>
    <recommendedName>
        <fullName evidence="11">Nondiscriminating glutamyl-tRNA synthetase EARS2, mitochondrial</fullName>
        <ecNumber evidence="3">6.1.1.17</ecNumber>
        <ecNumber evidence="10">6.1.1.24</ecNumber>
    </recommendedName>
    <alternativeName>
        <fullName evidence="13">Glutamate--tRNA(Gln) ligase EARS2, mitochondrial</fullName>
    </alternativeName>
    <alternativeName>
        <fullName evidence="9">Glutamyl-tRNA synthetase</fullName>
    </alternativeName>
    <alternativeName>
        <fullName evidence="12">Mitochondrial glutamyl-tRNA synthetase</fullName>
    </alternativeName>
</protein>
<feature type="domain" description="Aminoacyl-tRNA synthetase class I anticodon-binding" evidence="18">
    <location>
        <begin position="442"/>
        <end position="571"/>
    </location>
</feature>
<dbReference type="InterPro" id="IPR014729">
    <property type="entry name" value="Rossmann-like_a/b/a_fold"/>
</dbReference>
<evidence type="ECO:0000256" key="9">
    <source>
        <dbReference type="ARBA" id="ARBA00030865"/>
    </source>
</evidence>
<comment type="catalytic activity">
    <reaction evidence="14">
        <text>tRNA(Glu) + L-glutamate + ATP = L-glutamyl-tRNA(Glu) + AMP + diphosphate</text>
        <dbReference type="Rhea" id="RHEA:23540"/>
        <dbReference type="Rhea" id="RHEA-COMP:9663"/>
        <dbReference type="Rhea" id="RHEA-COMP:9680"/>
        <dbReference type="ChEBI" id="CHEBI:29985"/>
        <dbReference type="ChEBI" id="CHEBI:30616"/>
        <dbReference type="ChEBI" id="CHEBI:33019"/>
        <dbReference type="ChEBI" id="CHEBI:78442"/>
        <dbReference type="ChEBI" id="CHEBI:78520"/>
        <dbReference type="ChEBI" id="CHEBI:456215"/>
        <dbReference type="EC" id="6.1.1.17"/>
    </reaction>
    <physiologicalReaction direction="left-to-right" evidence="14">
        <dbReference type="Rhea" id="RHEA:23541"/>
    </physiologicalReaction>
</comment>
<name>A0A8J1T4N1_OWEFU</name>
<comment type="subcellular location">
    <subcellularLocation>
        <location evidence="1">Mitochondrion</location>
    </subcellularLocation>
</comment>
<evidence type="ECO:0000256" key="14">
    <source>
        <dbReference type="ARBA" id="ARBA00047366"/>
    </source>
</evidence>
<keyword evidence="6" id="KW-0067">ATP-binding</keyword>
<evidence type="ECO:0000256" key="3">
    <source>
        <dbReference type="ARBA" id="ARBA00012835"/>
    </source>
</evidence>
<keyword evidence="8" id="KW-0030">Aminoacyl-tRNA synthetase</keyword>
<dbReference type="GO" id="GO:0050561">
    <property type="term" value="F:glutamate-tRNA(Gln) ligase activity"/>
    <property type="evidence" value="ECO:0007669"/>
    <property type="project" value="UniProtKB-EC"/>
</dbReference>
<dbReference type="Pfam" id="PF19269">
    <property type="entry name" value="Anticodon_2"/>
    <property type="match status" value="1"/>
</dbReference>
<organism evidence="19 20">
    <name type="scientific">Owenia fusiformis</name>
    <name type="common">Polychaete worm</name>
    <dbReference type="NCBI Taxonomy" id="6347"/>
    <lineage>
        <taxon>Eukaryota</taxon>
        <taxon>Metazoa</taxon>
        <taxon>Spiralia</taxon>
        <taxon>Lophotrochozoa</taxon>
        <taxon>Annelida</taxon>
        <taxon>Polychaeta</taxon>
        <taxon>Sedentaria</taxon>
        <taxon>Canalipalpata</taxon>
        <taxon>Sabellida</taxon>
        <taxon>Oweniida</taxon>
        <taxon>Oweniidae</taxon>
        <taxon>Owenia</taxon>
    </lineage>
</organism>
<comment type="catalytic activity">
    <reaction evidence="16">
        <text>tRNA(Gln) + L-glutamate + ATP = L-glutamyl-tRNA(Gln) + AMP + diphosphate</text>
        <dbReference type="Rhea" id="RHEA:64612"/>
        <dbReference type="Rhea" id="RHEA-COMP:9662"/>
        <dbReference type="Rhea" id="RHEA-COMP:9684"/>
        <dbReference type="ChEBI" id="CHEBI:29985"/>
        <dbReference type="ChEBI" id="CHEBI:30616"/>
        <dbReference type="ChEBI" id="CHEBI:33019"/>
        <dbReference type="ChEBI" id="CHEBI:78442"/>
        <dbReference type="ChEBI" id="CHEBI:78520"/>
        <dbReference type="ChEBI" id="CHEBI:456215"/>
    </reaction>
    <physiologicalReaction direction="left-to-right" evidence="16">
        <dbReference type="Rhea" id="RHEA:64613"/>
    </physiologicalReaction>
</comment>
<evidence type="ECO:0000259" key="18">
    <source>
        <dbReference type="Pfam" id="PF19269"/>
    </source>
</evidence>
<keyword evidence="20" id="KW-1185">Reference proteome</keyword>
<evidence type="ECO:0000256" key="1">
    <source>
        <dbReference type="ARBA" id="ARBA00004173"/>
    </source>
</evidence>